<protein>
    <submittedName>
        <fullName evidence="3">Uncharacterized protein</fullName>
    </submittedName>
</protein>
<proteinExistence type="predicted"/>
<reference evidence="4" key="1">
    <citation type="journal article" date="2015" name="Proc. Natl. Acad. Sci. U.S.A.">
        <title>Genome sequencing of adzuki bean (Vigna angularis) provides insight into high starch and low fat accumulation and domestication.</title>
        <authorList>
            <person name="Yang K."/>
            <person name="Tian Z."/>
            <person name="Chen C."/>
            <person name="Luo L."/>
            <person name="Zhao B."/>
            <person name="Wang Z."/>
            <person name="Yu L."/>
            <person name="Li Y."/>
            <person name="Sun Y."/>
            <person name="Li W."/>
            <person name="Chen Y."/>
            <person name="Li Y."/>
            <person name="Zhang Y."/>
            <person name="Ai D."/>
            <person name="Zhao J."/>
            <person name="Shang C."/>
            <person name="Ma Y."/>
            <person name="Wu B."/>
            <person name="Wang M."/>
            <person name="Gao L."/>
            <person name="Sun D."/>
            <person name="Zhang P."/>
            <person name="Guo F."/>
            <person name="Wang W."/>
            <person name="Li Y."/>
            <person name="Wang J."/>
            <person name="Varshney R.K."/>
            <person name="Wang J."/>
            <person name="Ling H.Q."/>
            <person name="Wan P."/>
        </authorList>
    </citation>
    <scope>NUCLEOTIDE SEQUENCE</scope>
    <source>
        <strain evidence="4">cv. Jingnong 6</strain>
    </source>
</reference>
<keyword evidence="2" id="KW-0812">Transmembrane</keyword>
<dbReference type="EMBL" id="CM003376">
    <property type="protein sequence ID" value="KOM46286.1"/>
    <property type="molecule type" value="Genomic_DNA"/>
</dbReference>
<evidence type="ECO:0000313" key="4">
    <source>
        <dbReference type="Proteomes" id="UP000053144"/>
    </source>
</evidence>
<feature type="transmembrane region" description="Helical" evidence="2">
    <location>
        <begin position="49"/>
        <end position="69"/>
    </location>
</feature>
<accession>A0A0L9UU84</accession>
<gene>
    <name evidence="3" type="ORF">LR48_Vigan06g159200</name>
</gene>
<organism evidence="3 4">
    <name type="scientific">Phaseolus angularis</name>
    <name type="common">Azuki bean</name>
    <name type="synonym">Vigna angularis</name>
    <dbReference type="NCBI Taxonomy" id="3914"/>
    <lineage>
        <taxon>Eukaryota</taxon>
        <taxon>Viridiplantae</taxon>
        <taxon>Streptophyta</taxon>
        <taxon>Embryophyta</taxon>
        <taxon>Tracheophyta</taxon>
        <taxon>Spermatophyta</taxon>
        <taxon>Magnoliopsida</taxon>
        <taxon>eudicotyledons</taxon>
        <taxon>Gunneridae</taxon>
        <taxon>Pentapetalae</taxon>
        <taxon>rosids</taxon>
        <taxon>fabids</taxon>
        <taxon>Fabales</taxon>
        <taxon>Fabaceae</taxon>
        <taxon>Papilionoideae</taxon>
        <taxon>50 kb inversion clade</taxon>
        <taxon>NPAAA clade</taxon>
        <taxon>indigoferoid/millettioid clade</taxon>
        <taxon>Phaseoleae</taxon>
        <taxon>Vigna</taxon>
    </lineage>
</organism>
<evidence type="ECO:0000256" key="1">
    <source>
        <dbReference type="SAM" id="MobiDB-lite"/>
    </source>
</evidence>
<dbReference type="AlphaFoldDB" id="A0A0L9UU84"/>
<sequence>MFPMQPQTDIKTPFFLPTSKFNFSQNSPSPQSNTSNQPNMALHLPCKTLSLLLLLLFLYLLLLGSSDAIRAGQTMKLNQRHHTNQQGDLPYHTMVFNFFPKGPVPPSAPSKRHNSVLDSTPNT</sequence>
<keyword evidence="2" id="KW-0472">Membrane</keyword>
<evidence type="ECO:0000256" key="2">
    <source>
        <dbReference type="SAM" id="Phobius"/>
    </source>
</evidence>
<feature type="region of interest" description="Disordered" evidence="1">
    <location>
        <begin position="102"/>
        <end position="123"/>
    </location>
</feature>
<dbReference type="OMA" id="HTMVFNF"/>
<name>A0A0L9UU84_PHAAN</name>
<dbReference type="Proteomes" id="UP000053144">
    <property type="component" value="Chromosome 6"/>
</dbReference>
<evidence type="ECO:0000313" key="3">
    <source>
        <dbReference type="EMBL" id="KOM46286.1"/>
    </source>
</evidence>
<dbReference type="Gramene" id="KOM46286">
    <property type="protein sequence ID" value="KOM46286"/>
    <property type="gene ID" value="LR48_Vigan06g159200"/>
</dbReference>
<keyword evidence="2" id="KW-1133">Transmembrane helix</keyword>